<dbReference type="Gene3D" id="3.30.1150.10">
    <property type="match status" value="1"/>
</dbReference>
<dbReference type="RefSeq" id="WP_153019221.1">
    <property type="nucleotide sequence ID" value="NZ_JAJA02000001.1"/>
</dbReference>
<keyword evidence="3" id="KW-1185">Reference proteome</keyword>
<reference evidence="2 3" key="1">
    <citation type="journal article" date="2014" name="Genome Announc.">
        <title>Draft Genome Sequence of Lysobacter capsici AZ78, a Bacterium Antagonistic to Plant-Pathogenic Oomycetes.</title>
        <authorList>
            <person name="Puopolo G."/>
            <person name="Sonego P."/>
            <person name="Engelen K."/>
            <person name="Pertot I."/>
        </authorList>
    </citation>
    <scope>NUCLEOTIDE SEQUENCE [LARGE SCALE GENOMIC DNA]</scope>
    <source>
        <strain evidence="2 3">AZ78</strain>
    </source>
</reference>
<dbReference type="OrthoDB" id="5975705at2"/>
<sequence>MRFNSWMLSGCVVMLSACASAPPHAATQDDPHTGAVGVRSIDKLLTAPERMQLSDNETFQMPLAERDNAAPAYPRELLAQRLAPQTVCLNVAIGADGRVSGSHPVGSEQGCPASMAAAPQFVEAAQAAVRQWRFDPAFRCVYPGAKPQEEGCVTGKEEAVAVSLAFSFVFEQKEGKGTVRVGG</sequence>
<gene>
    <name evidence="2" type="ORF">AZ78_4777</name>
</gene>
<dbReference type="PROSITE" id="PS51257">
    <property type="entry name" value="PROKAR_LIPOPROTEIN"/>
    <property type="match status" value="1"/>
</dbReference>
<protein>
    <submittedName>
        <fullName evidence="2">Uncharacterized protein</fullName>
    </submittedName>
</protein>
<feature type="signal peptide" evidence="1">
    <location>
        <begin position="1"/>
        <end position="25"/>
    </location>
</feature>
<comment type="caution">
    <text evidence="2">The sequence shown here is derived from an EMBL/GenBank/DDBJ whole genome shotgun (WGS) entry which is preliminary data.</text>
</comment>
<dbReference type="Proteomes" id="UP000023435">
    <property type="component" value="Unassembled WGS sequence"/>
</dbReference>
<feature type="chain" id="PRO_5007131952" evidence="1">
    <location>
        <begin position="26"/>
        <end position="183"/>
    </location>
</feature>
<keyword evidence="1" id="KW-0732">Signal</keyword>
<dbReference type="SUPFAM" id="SSF74653">
    <property type="entry name" value="TolA/TonB C-terminal domain"/>
    <property type="match status" value="1"/>
</dbReference>
<evidence type="ECO:0000313" key="2">
    <source>
        <dbReference type="EMBL" id="KWS07216.1"/>
    </source>
</evidence>
<name>A0A108UDJ1_9GAMM</name>
<dbReference type="AlphaFoldDB" id="A0A108UDJ1"/>
<evidence type="ECO:0000256" key="1">
    <source>
        <dbReference type="SAM" id="SignalP"/>
    </source>
</evidence>
<accession>A0A108UDJ1</accession>
<proteinExistence type="predicted"/>
<dbReference type="EMBL" id="JAJA02000001">
    <property type="protein sequence ID" value="KWS07216.1"/>
    <property type="molecule type" value="Genomic_DNA"/>
</dbReference>
<organism evidence="2 3">
    <name type="scientific">Lysobacter capsici AZ78</name>
    <dbReference type="NCBI Taxonomy" id="1444315"/>
    <lineage>
        <taxon>Bacteria</taxon>
        <taxon>Pseudomonadati</taxon>
        <taxon>Pseudomonadota</taxon>
        <taxon>Gammaproteobacteria</taxon>
        <taxon>Lysobacterales</taxon>
        <taxon>Lysobacteraceae</taxon>
        <taxon>Lysobacter</taxon>
    </lineage>
</organism>
<evidence type="ECO:0000313" key="3">
    <source>
        <dbReference type="Proteomes" id="UP000023435"/>
    </source>
</evidence>